<reference evidence="3 4" key="1">
    <citation type="submission" date="2019-11" db="EMBL/GenBank/DDBJ databases">
        <authorList>
            <person name="Dong K."/>
        </authorList>
    </citation>
    <scope>NUCLEOTIDE SEQUENCE [LARGE SCALE GENOMIC DNA]</scope>
    <source>
        <strain evidence="3 4">DK608</strain>
    </source>
</reference>
<dbReference type="NCBIfam" id="TIGR03142">
    <property type="entry name" value="cytochro_ccmI"/>
    <property type="match status" value="1"/>
</dbReference>
<keyword evidence="1" id="KW-0201">Cytochrome c-type biogenesis</keyword>
<evidence type="ECO:0000313" key="3">
    <source>
        <dbReference type="EMBL" id="MTH62694.1"/>
    </source>
</evidence>
<name>A0A6L6IVR0_9RHOB</name>
<protein>
    <submittedName>
        <fullName evidence="3">C-type cytochrome biogenesis protein CcmI</fullName>
    </submittedName>
</protein>
<dbReference type="Proteomes" id="UP000478740">
    <property type="component" value="Unassembled WGS sequence"/>
</dbReference>
<feature type="region of interest" description="Disordered" evidence="2">
    <location>
        <begin position="133"/>
        <end position="154"/>
    </location>
</feature>
<dbReference type="AlphaFoldDB" id="A0A6L6IVR0"/>
<dbReference type="Gene3D" id="1.25.40.10">
    <property type="entry name" value="Tetratricopeptide repeat domain"/>
    <property type="match status" value="1"/>
</dbReference>
<evidence type="ECO:0000256" key="2">
    <source>
        <dbReference type="SAM" id="MobiDB-lite"/>
    </source>
</evidence>
<comment type="caution">
    <text evidence="3">The sequence shown here is derived from an EMBL/GenBank/DDBJ whole genome shotgun (WGS) entry which is preliminary data.</text>
</comment>
<gene>
    <name evidence="3" type="primary">ccmI</name>
    <name evidence="3" type="ORF">GL284_00250</name>
</gene>
<dbReference type="EMBL" id="WMII01000001">
    <property type="protein sequence ID" value="MTH62694.1"/>
    <property type="molecule type" value="Genomic_DNA"/>
</dbReference>
<sequence length="405" mass="43963">MFWIICAGLVAITATAIAAPLLRRRDLGSQPAAAYDLRIYRDQLREVERDLERRLIEPAEAERLRAEIGRKVLTADRALQRETADRRTPGGRVAVAVLALILLGGAALYARIGAPNLPDQPIAKRIALAQQTYDNRPSQSEAEAAAPKRPPPETDAEYRRLIEQLRMAVANNPDDPQGQTLLAMHEQRLGNLLAAKQAQARLVALKGDQASAADHAQLAQLTIEAAGGLITRDAEAELARALTLDPRDGHARYLEGLLQIQNGRLDRAFPIWAGLLAESPDNAPWTATLREATPDLAWFAGQPDYTPPEPRRSLPGPDADAMAAAQDMTPQQREDMVQGMVKGLEERLATQGGAPEEWARLISALVVIGQKDHAQTILAEARTRFAATPEALAPIEAAAQQSGLQ</sequence>
<accession>A0A6L6IVR0</accession>
<evidence type="ECO:0000256" key="1">
    <source>
        <dbReference type="ARBA" id="ARBA00022748"/>
    </source>
</evidence>
<keyword evidence="4" id="KW-1185">Reference proteome</keyword>
<organism evidence="3 4">
    <name type="scientific">Paracoccus shanxieyensis</name>
    <dbReference type="NCBI Taxonomy" id="2675752"/>
    <lineage>
        <taxon>Bacteria</taxon>
        <taxon>Pseudomonadati</taxon>
        <taxon>Pseudomonadota</taxon>
        <taxon>Alphaproteobacteria</taxon>
        <taxon>Rhodobacterales</taxon>
        <taxon>Paracoccaceae</taxon>
        <taxon>Paracoccus</taxon>
    </lineage>
</organism>
<proteinExistence type="predicted"/>
<dbReference type="GO" id="GO:0017004">
    <property type="term" value="P:cytochrome complex assembly"/>
    <property type="evidence" value="ECO:0007669"/>
    <property type="project" value="UniProtKB-KW"/>
</dbReference>
<dbReference type="SUPFAM" id="SSF48452">
    <property type="entry name" value="TPR-like"/>
    <property type="match status" value="1"/>
</dbReference>
<evidence type="ECO:0000313" key="4">
    <source>
        <dbReference type="Proteomes" id="UP000478740"/>
    </source>
</evidence>
<dbReference type="InterPro" id="IPR011990">
    <property type="entry name" value="TPR-like_helical_dom_sf"/>
</dbReference>
<dbReference type="RefSeq" id="WP_155042647.1">
    <property type="nucleotide sequence ID" value="NZ_WMIH01000001.1"/>
</dbReference>
<dbReference type="InterPro" id="IPR017560">
    <property type="entry name" value="Cyt_c_biogenesis_CcmI"/>
</dbReference>